<evidence type="ECO:0000256" key="7">
    <source>
        <dbReference type="ARBA" id="ARBA00022692"/>
    </source>
</evidence>
<feature type="domain" description="Histidine kinase" evidence="14">
    <location>
        <begin position="268"/>
        <end position="489"/>
    </location>
</feature>
<keyword evidence="8 16" id="KW-0418">Kinase</keyword>
<dbReference type="PROSITE" id="PS50109">
    <property type="entry name" value="HIS_KIN"/>
    <property type="match status" value="1"/>
</dbReference>
<dbReference type="InterPro" id="IPR003661">
    <property type="entry name" value="HisK_dim/P_dom"/>
</dbReference>
<comment type="subcellular location">
    <subcellularLocation>
        <location evidence="3">Cell membrane</location>
    </subcellularLocation>
</comment>
<evidence type="ECO:0000256" key="6">
    <source>
        <dbReference type="ARBA" id="ARBA00022679"/>
    </source>
</evidence>
<dbReference type="Pfam" id="PF00672">
    <property type="entry name" value="HAMP"/>
    <property type="match status" value="1"/>
</dbReference>
<feature type="transmembrane region" description="Helical" evidence="13">
    <location>
        <begin position="21"/>
        <end position="45"/>
    </location>
</feature>
<dbReference type="RefSeq" id="WP_063932609.1">
    <property type="nucleotide sequence ID" value="NZ_LBMC01000037.1"/>
</dbReference>
<dbReference type="InterPro" id="IPR036890">
    <property type="entry name" value="HATPase_C_sf"/>
</dbReference>
<evidence type="ECO:0000256" key="11">
    <source>
        <dbReference type="ARBA" id="ARBA00023136"/>
    </source>
</evidence>
<dbReference type="AlphaFoldDB" id="A0A1H2J4N3"/>
<protein>
    <recommendedName>
        <fullName evidence="4">histidine kinase</fullName>
        <ecNumber evidence="4">2.7.13.3</ecNumber>
    </recommendedName>
</protein>
<dbReference type="SMART" id="SM00304">
    <property type="entry name" value="HAMP"/>
    <property type="match status" value="1"/>
</dbReference>
<accession>A0A1H2J4N3</accession>
<dbReference type="InterPro" id="IPR036097">
    <property type="entry name" value="HisK_dim/P_sf"/>
</dbReference>
<proteinExistence type="predicted"/>
<dbReference type="GO" id="GO:0000155">
    <property type="term" value="F:phosphorelay sensor kinase activity"/>
    <property type="evidence" value="ECO:0007669"/>
    <property type="project" value="InterPro"/>
</dbReference>
<dbReference type="Gene3D" id="3.30.565.10">
    <property type="entry name" value="Histidine kinase-like ATPase, C-terminal domain"/>
    <property type="match status" value="1"/>
</dbReference>
<feature type="transmembrane region" description="Helical" evidence="13">
    <location>
        <begin position="169"/>
        <end position="190"/>
    </location>
</feature>
<organism evidence="16 17">
    <name type="scientific">Jiangella alkaliphila</name>
    <dbReference type="NCBI Taxonomy" id="419479"/>
    <lineage>
        <taxon>Bacteria</taxon>
        <taxon>Bacillati</taxon>
        <taxon>Actinomycetota</taxon>
        <taxon>Actinomycetes</taxon>
        <taxon>Jiangellales</taxon>
        <taxon>Jiangellaceae</taxon>
        <taxon>Jiangella</taxon>
    </lineage>
</organism>
<evidence type="ECO:0000256" key="8">
    <source>
        <dbReference type="ARBA" id="ARBA00022777"/>
    </source>
</evidence>
<dbReference type="InterPro" id="IPR004358">
    <property type="entry name" value="Sig_transdc_His_kin-like_C"/>
</dbReference>
<name>A0A1H2J4N3_9ACTN</name>
<evidence type="ECO:0000256" key="5">
    <source>
        <dbReference type="ARBA" id="ARBA00022553"/>
    </source>
</evidence>
<evidence type="ECO:0000256" key="13">
    <source>
        <dbReference type="SAM" id="Phobius"/>
    </source>
</evidence>
<dbReference type="InterPro" id="IPR003660">
    <property type="entry name" value="HAMP_dom"/>
</dbReference>
<dbReference type="GO" id="GO:0005509">
    <property type="term" value="F:calcium ion binding"/>
    <property type="evidence" value="ECO:0007669"/>
    <property type="project" value="UniProtKB-ARBA"/>
</dbReference>
<gene>
    <name evidence="16" type="ORF">SAMN04488563_2277</name>
</gene>
<dbReference type="SMART" id="SM00388">
    <property type="entry name" value="HisKA"/>
    <property type="match status" value="1"/>
</dbReference>
<keyword evidence="11 13" id="KW-0472">Membrane</keyword>
<evidence type="ECO:0000256" key="4">
    <source>
        <dbReference type="ARBA" id="ARBA00012438"/>
    </source>
</evidence>
<keyword evidence="9 13" id="KW-1133">Transmembrane helix</keyword>
<dbReference type="CDD" id="cd06225">
    <property type="entry name" value="HAMP"/>
    <property type="match status" value="1"/>
</dbReference>
<evidence type="ECO:0000256" key="12">
    <source>
        <dbReference type="SAM" id="MobiDB-lite"/>
    </source>
</evidence>
<dbReference type="CDD" id="cd00082">
    <property type="entry name" value="HisKA"/>
    <property type="match status" value="1"/>
</dbReference>
<dbReference type="InterPro" id="IPR005467">
    <property type="entry name" value="His_kinase_dom"/>
</dbReference>
<dbReference type="InterPro" id="IPR050428">
    <property type="entry name" value="TCS_sensor_his_kinase"/>
</dbReference>
<dbReference type="Gene3D" id="1.10.287.130">
    <property type="match status" value="1"/>
</dbReference>
<keyword evidence="10" id="KW-0902">Two-component regulatory system</keyword>
<sequence>MRTRLARAWQARRDRTPLRTQLLLVVVALAAVTVLATSVVAAAVLQGYLMDRTDDQLRQAARPFEGQFRPGPIDADPRPFRPLADYSITVFAPDGAPVSTTDDADSDRPGPQLPTMDTATATELSGVPFTVDAVEGDGTWRVLVLVTEDGGSAALGRPLNDVDATVDQLLLIDGVVAVLALAALAGLAWWTVRTRLRPLEEVEHTAEAIAAGDLSRRIPPRDPRTEVGRLSASLNTMLGQIESAFLARRISEREARESEQRMRRFIGDASHELRTPLTSIRGFAELYRQGVVHDEAEVRRLLRRVEDEAARMGLLVDDLLLLARLDQQPVIARAPVDLIEIVVESVLHARVVARDHDLRLRVDARPVPPLIGDALRLRQVVDNLVRNATVHTPPGTVVDVSVGGTAEGWAVLEVRDDGPGLAGEDAAHVFERFYRADPSRSRSDGARYSGSGLGLSIVSALVAAHGGRVELRSVPGEGATFRVLLPPAGGDAAAATTWLTLEAAPEV</sequence>
<dbReference type="STRING" id="419479.SAMN04488563_2277"/>
<comment type="catalytic activity">
    <reaction evidence="1">
        <text>ATP + protein L-histidine = ADP + protein N-phospho-L-histidine.</text>
        <dbReference type="EC" id="2.7.13.3"/>
    </reaction>
</comment>
<dbReference type="Proteomes" id="UP000182977">
    <property type="component" value="Chromosome I"/>
</dbReference>
<dbReference type="EMBL" id="LT629791">
    <property type="protein sequence ID" value="SDU51116.1"/>
    <property type="molecule type" value="Genomic_DNA"/>
</dbReference>
<evidence type="ECO:0000256" key="3">
    <source>
        <dbReference type="ARBA" id="ARBA00004236"/>
    </source>
</evidence>
<evidence type="ECO:0000256" key="2">
    <source>
        <dbReference type="ARBA" id="ARBA00001968"/>
    </source>
</evidence>
<keyword evidence="7 13" id="KW-0812">Transmembrane</keyword>
<evidence type="ECO:0000256" key="10">
    <source>
        <dbReference type="ARBA" id="ARBA00023012"/>
    </source>
</evidence>
<dbReference type="FunFam" id="3.30.565.10:FF:000006">
    <property type="entry name" value="Sensor histidine kinase WalK"/>
    <property type="match status" value="1"/>
</dbReference>
<feature type="domain" description="HAMP" evidence="15">
    <location>
        <begin position="193"/>
        <end position="246"/>
    </location>
</feature>
<feature type="region of interest" description="Disordered" evidence="12">
    <location>
        <begin position="97"/>
        <end position="118"/>
    </location>
</feature>
<dbReference type="Pfam" id="PF00512">
    <property type="entry name" value="HisKA"/>
    <property type="match status" value="1"/>
</dbReference>
<dbReference type="SUPFAM" id="SSF55874">
    <property type="entry name" value="ATPase domain of HSP90 chaperone/DNA topoisomerase II/histidine kinase"/>
    <property type="match status" value="1"/>
</dbReference>
<dbReference type="EC" id="2.7.13.3" evidence="4"/>
<evidence type="ECO:0000259" key="15">
    <source>
        <dbReference type="PROSITE" id="PS50885"/>
    </source>
</evidence>
<dbReference type="InterPro" id="IPR003594">
    <property type="entry name" value="HATPase_dom"/>
</dbReference>
<evidence type="ECO:0000256" key="9">
    <source>
        <dbReference type="ARBA" id="ARBA00022989"/>
    </source>
</evidence>
<evidence type="ECO:0000259" key="14">
    <source>
        <dbReference type="PROSITE" id="PS50109"/>
    </source>
</evidence>
<dbReference type="FunFam" id="1.10.287.130:FF:000001">
    <property type="entry name" value="Two-component sensor histidine kinase"/>
    <property type="match status" value="1"/>
</dbReference>
<dbReference type="PROSITE" id="PS50885">
    <property type="entry name" value="HAMP"/>
    <property type="match status" value="1"/>
</dbReference>
<evidence type="ECO:0000313" key="17">
    <source>
        <dbReference type="Proteomes" id="UP000182977"/>
    </source>
</evidence>
<dbReference type="PANTHER" id="PTHR45436:SF5">
    <property type="entry name" value="SENSOR HISTIDINE KINASE TRCS"/>
    <property type="match status" value="1"/>
</dbReference>
<keyword evidence="5" id="KW-0597">Phosphoprotein</keyword>
<dbReference type="SUPFAM" id="SSF47384">
    <property type="entry name" value="Homodimeric domain of signal transducing histidine kinase"/>
    <property type="match status" value="1"/>
</dbReference>
<comment type="cofactor">
    <cofactor evidence="2">
        <name>a divalent metal cation</name>
        <dbReference type="ChEBI" id="CHEBI:60240"/>
    </cofactor>
</comment>
<dbReference type="SUPFAM" id="SSF158472">
    <property type="entry name" value="HAMP domain-like"/>
    <property type="match status" value="1"/>
</dbReference>
<dbReference type="Pfam" id="PF02518">
    <property type="entry name" value="HATPase_c"/>
    <property type="match status" value="1"/>
</dbReference>
<dbReference type="CDD" id="cd00075">
    <property type="entry name" value="HATPase"/>
    <property type="match status" value="1"/>
</dbReference>
<evidence type="ECO:0000256" key="1">
    <source>
        <dbReference type="ARBA" id="ARBA00000085"/>
    </source>
</evidence>
<dbReference type="PRINTS" id="PR00344">
    <property type="entry name" value="BCTRLSENSOR"/>
</dbReference>
<keyword evidence="17" id="KW-1185">Reference proteome</keyword>
<dbReference type="PANTHER" id="PTHR45436">
    <property type="entry name" value="SENSOR HISTIDINE KINASE YKOH"/>
    <property type="match status" value="1"/>
</dbReference>
<dbReference type="SMART" id="SM00387">
    <property type="entry name" value="HATPase_c"/>
    <property type="match status" value="1"/>
</dbReference>
<reference evidence="17" key="1">
    <citation type="submission" date="2016-10" db="EMBL/GenBank/DDBJ databases">
        <authorList>
            <person name="Varghese N."/>
            <person name="Submissions S."/>
        </authorList>
    </citation>
    <scope>NUCLEOTIDE SEQUENCE [LARGE SCALE GENOMIC DNA]</scope>
    <source>
        <strain evidence="17">DSM 45079</strain>
    </source>
</reference>
<dbReference type="GO" id="GO:0005886">
    <property type="term" value="C:plasma membrane"/>
    <property type="evidence" value="ECO:0007669"/>
    <property type="project" value="UniProtKB-SubCell"/>
</dbReference>
<keyword evidence="6" id="KW-0808">Transferase</keyword>
<dbReference type="Gene3D" id="6.10.340.10">
    <property type="match status" value="1"/>
</dbReference>
<evidence type="ECO:0000313" key="16">
    <source>
        <dbReference type="EMBL" id="SDU51116.1"/>
    </source>
</evidence>